<evidence type="ECO:0000313" key="2">
    <source>
        <dbReference type="Proteomes" id="UP000308600"/>
    </source>
</evidence>
<sequence>MRRSLGADDILKQINMIAPELKWTKTHGHFVQMGGFCGEDSKLVLHPRSLIQLLKEKRVEIKSLRITEKQILDRSKGDALSKLLLGLQISWKLPLTEVEVITLAFAALNGVTFLFWWNKPLDVHCPIYIEVLKPQPDAPPPEVPTVRYKVVKRGKKAEPVIKEDGQRVRVTQWVLDHESKVSPFTRIYETVIEPFSSPVEHTMCRKEALEVFIPGGRSRLRLPLFALSKLVDYLRDEYDVDHDNLLVQFFVALFSGLTFVVCPFLYILSRLALVVVSLKALRDPPPDALKTVEWTSYIPHIYPLV</sequence>
<keyword evidence="2" id="KW-1185">Reference proteome</keyword>
<evidence type="ECO:0000313" key="1">
    <source>
        <dbReference type="EMBL" id="TFK63575.1"/>
    </source>
</evidence>
<accession>A0ACD3ADR2</accession>
<dbReference type="EMBL" id="ML208516">
    <property type="protein sequence ID" value="TFK63575.1"/>
    <property type="molecule type" value="Genomic_DNA"/>
</dbReference>
<protein>
    <submittedName>
        <fullName evidence="1">Uncharacterized protein</fullName>
    </submittedName>
</protein>
<gene>
    <name evidence="1" type="ORF">BDN72DRAFT_882031</name>
</gene>
<reference evidence="1 2" key="1">
    <citation type="journal article" date="2019" name="Nat. Ecol. Evol.">
        <title>Megaphylogeny resolves global patterns of mushroom evolution.</title>
        <authorList>
            <person name="Varga T."/>
            <person name="Krizsan K."/>
            <person name="Foldi C."/>
            <person name="Dima B."/>
            <person name="Sanchez-Garcia M."/>
            <person name="Sanchez-Ramirez S."/>
            <person name="Szollosi G.J."/>
            <person name="Szarkandi J.G."/>
            <person name="Papp V."/>
            <person name="Albert L."/>
            <person name="Andreopoulos W."/>
            <person name="Angelini C."/>
            <person name="Antonin V."/>
            <person name="Barry K.W."/>
            <person name="Bougher N.L."/>
            <person name="Buchanan P."/>
            <person name="Buyck B."/>
            <person name="Bense V."/>
            <person name="Catcheside P."/>
            <person name="Chovatia M."/>
            <person name="Cooper J."/>
            <person name="Damon W."/>
            <person name="Desjardin D."/>
            <person name="Finy P."/>
            <person name="Geml J."/>
            <person name="Haridas S."/>
            <person name="Hughes K."/>
            <person name="Justo A."/>
            <person name="Karasinski D."/>
            <person name="Kautmanova I."/>
            <person name="Kiss B."/>
            <person name="Kocsube S."/>
            <person name="Kotiranta H."/>
            <person name="LaButti K.M."/>
            <person name="Lechner B.E."/>
            <person name="Liimatainen K."/>
            <person name="Lipzen A."/>
            <person name="Lukacs Z."/>
            <person name="Mihaltcheva S."/>
            <person name="Morgado L.N."/>
            <person name="Niskanen T."/>
            <person name="Noordeloos M.E."/>
            <person name="Ohm R.A."/>
            <person name="Ortiz-Santana B."/>
            <person name="Ovrebo C."/>
            <person name="Racz N."/>
            <person name="Riley R."/>
            <person name="Savchenko A."/>
            <person name="Shiryaev A."/>
            <person name="Soop K."/>
            <person name="Spirin V."/>
            <person name="Szebenyi C."/>
            <person name="Tomsovsky M."/>
            <person name="Tulloss R.E."/>
            <person name="Uehling J."/>
            <person name="Grigoriev I.V."/>
            <person name="Vagvolgyi C."/>
            <person name="Papp T."/>
            <person name="Martin F.M."/>
            <person name="Miettinen O."/>
            <person name="Hibbett D.S."/>
            <person name="Nagy L.G."/>
        </authorList>
    </citation>
    <scope>NUCLEOTIDE SEQUENCE [LARGE SCALE GENOMIC DNA]</scope>
    <source>
        <strain evidence="1 2">NL-1719</strain>
    </source>
</reference>
<dbReference type="Proteomes" id="UP000308600">
    <property type="component" value="Unassembled WGS sequence"/>
</dbReference>
<organism evidence="1 2">
    <name type="scientific">Pluteus cervinus</name>
    <dbReference type="NCBI Taxonomy" id="181527"/>
    <lineage>
        <taxon>Eukaryota</taxon>
        <taxon>Fungi</taxon>
        <taxon>Dikarya</taxon>
        <taxon>Basidiomycota</taxon>
        <taxon>Agaricomycotina</taxon>
        <taxon>Agaricomycetes</taxon>
        <taxon>Agaricomycetidae</taxon>
        <taxon>Agaricales</taxon>
        <taxon>Pluteineae</taxon>
        <taxon>Pluteaceae</taxon>
        <taxon>Pluteus</taxon>
    </lineage>
</organism>
<proteinExistence type="predicted"/>
<name>A0ACD3ADR2_9AGAR</name>